<reference evidence="5 6" key="1">
    <citation type="submission" date="2019-07" db="EMBL/GenBank/DDBJ databases">
        <title>Whole genome shotgun sequence of Reyranella soli NBRC 108950.</title>
        <authorList>
            <person name="Hosoyama A."/>
            <person name="Uohara A."/>
            <person name="Ohji S."/>
            <person name="Ichikawa N."/>
        </authorList>
    </citation>
    <scope>NUCLEOTIDE SEQUENCE [LARGE SCALE GENOMIC DNA]</scope>
    <source>
        <strain evidence="5 6">NBRC 108950</strain>
    </source>
</reference>
<dbReference type="InterPro" id="IPR008920">
    <property type="entry name" value="TF_FadR/GntR_C"/>
</dbReference>
<proteinExistence type="predicted"/>
<dbReference type="RefSeq" id="WP_147152452.1">
    <property type="nucleotide sequence ID" value="NZ_BKAJ01000088.1"/>
</dbReference>
<dbReference type="EMBL" id="BKAJ01000088">
    <property type="protein sequence ID" value="GEP57815.1"/>
    <property type="molecule type" value="Genomic_DNA"/>
</dbReference>
<dbReference type="GO" id="GO:0003700">
    <property type="term" value="F:DNA-binding transcription factor activity"/>
    <property type="evidence" value="ECO:0007669"/>
    <property type="project" value="InterPro"/>
</dbReference>
<dbReference type="InterPro" id="IPR036388">
    <property type="entry name" value="WH-like_DNA-bd_sf"/>
</dbReference>
<comment type="caution">
    <text evidence="5">The sequence shown here is derived from an EMBL/GenBank/DDBJ whole genome shotgun (WGS) entry which is preliminary data.</text>
</comment>
<name>A0A512NFU3_9HYPH</name>
<dbReference type="OrthoDB" id="9789310at2"/>
<evidence type="ECO:0000313" key="5">
    <source>
        <dbReference type="EMBL" id="GEP57815.1"/>
    </source>
</evidence>
<keyword evidence="3" id="KW-0804">Transcription</keyword>
<dbReference type="PANTHER" id="PTHR43537:SF24">
    <property type="entry name" value="GLUCONATE OPERON TRANSCRIPTIONAL REPRESSOR"/>
    <property type="match status" value="1"/>
</dbReference>
<dbReference type="Pfam" id="PF00392">
    <property type="entry name" value="GntR"/>
    <property type="match status" value="1"/>
</dbReference>
<dbReference type="Proteomes" id="UP000321058">
    <property type="component" value="Unassembled WGS sequence"/>
</dbReference>
<evidence type="ECO:0000256" key="3">
    <source>
        <dbReference type="ARBA" id="ARBA00023163"/>
    </source>
</evidence>
<gene>
    <name evidence="5" type="ORF">RSO01_49810</name>
</gene>
<dbReference type="InterPro" id="IPR036390">
    <property type="entry name" value="WH_DNA-bd_sf"/>
</dbReference>
<sequence>MPTKPQPAETALSLLRARSLASAAQEEIEKLILSGELPAGDRIGEAEMALRLGISRGPVREAFRGLEEVGLVRFEKNRGVFVREIDIVEADQNYVVRGALEALAARILAEKVTDEESRELRGIIDAMTAAVAREDRAQYAALNHDLHRRIFEMAGNTKLSEMYGRITKELMLFRRRSLAPGPTLDEHREIVERIVAHDPEGASRAMLNHVEVARRRILAAYAP</sequence>
<dbReference type="Gene3D" id="1.20.120.530">
    <property type="entry name" value="GntR ligand-binding domain-like"/>
    <property type="match status" value="1"/>
</dbReference>
<dbReference type="PROSITE" id="PS50949">
    <property type="entry name" value="HTH_GNTR"/>
    <property type="match status" value="1"/>
</dbReference>
<dbReference type="InterPro" id="IPR000524">
    <property type="entry name" value="Tscrpt_reg_HTH_GntR"/>
</dbReference>
<dbReference type="InterPro" id="IPR011711">
    <property type="entry name" value="GntR_C"/>
</dbReference>
<protein>
    <recommendedName>
        <fullName evidence="4">HTH gntR-type domain-containing protein</fullName>
    </recommendedName>
</protein>
<dbReference type="SUPFAM" id="SSF48008">
    <property type="entry name" value="GntR ligand-binding domain-like"/>
    <property type="match status" value="1"/>
</dbReference>
<dbReference type="CDD" id="cd07377">
    <property type="entry name" value="WHTH_GntR"/>
    <property type="match status" value="1"/>
</dbReference>
<evidence type="ECO:0000313" key="6">
    <source>
        <dbReference type="Proteomes" id="UP000321058"/>
    </source>
</evidence>
<accession>A0A512NFU3</accession>
<evidence type="ECO:0000256" key="2">
    <source>
        <dbReference type="ARBA" id="ARBA00023125"/>
    </source>
</evidence>
<dbReference type="GO" id="GO:0003677">
    <property type="term" value="F:DNA binding"/>
    <property type="evidence" value="ECO:0007669"/>
    <property type="project" value="UniProtKB-KW"/>
</dbReference>
<dbReference type="Gene3D" id="1.10.10.10">
    <property type="entry name" value="Winged helix-like DNA-binding domain superfamily/Winged helix DNA-binding domain"/>
    <property type="match status" value="1"/>
</dbReference>
<feature type="domain" description="HTH gntR-type" evidence="4">
    <location>
        <begin position="18"/>
        <end position="85"/>
    </location>
</feature>
<dbReference type="SUPFAM" id="SSF46785">
    <property type="entry name" value="Winged helix' DNA-binding domain"/>
    <property type="match status" value="1"/>
</dbReference>
<keyword evidence="1" id="KW-0805">Transcription regulation</keyword>
<dbReference type="SMART" id="SM00345">
    <property type="entry name" value="HTH_GNTR"/>
    <property type="match status" value="1"/>
</dbReference>
<dbReference type="Pfam" id="PF07729">
    <property type="entry name" value="FCD"/>
    <property type="match status" value="1"/>
</dbReference>
<dbReference type="PANTHER" id="PTHR43537">
    <property type="entry name" value="TRANSCRIPTIONAL REGULATOR, GNTR FAMILY"/>
    <property type="match status" value="1"/>
</dbReference>
<keyword evidence="6" id="KW-1185">Reference proteome</keyword>
<keyword evidence="2" id="KW-0238">DNA-binding</keyword>
<evidence type="ECO:0000259" key="4">
    <source>
        <dbReference type="PROSITE" id="PS50949"/>
    </source>
</evidence>
<dbReference type="AlphaFoldDB" id="A0A512NFU3"/>
<organism evidence="5 6">
    <name type="scientific">Reyranella soli</name>
    <dbReference type="NCBI Taxonomy" id="1230389"/>
    <lineage>
        <taxon>Bacteria</taxon>
        <taxon>Pseudomonadati</taxon>
        <taxon>Pseudomonadota</taxon>
        <taxon>Alphaproteobacteria</taxon>
        <taxon>Hyphomicrobiales</taxon>
        <taxon>Reyranellaceae</taxon>
        <taxon>Reyranella</taxon>
    </lineage>
</organism>
<evidence type="ECO:0000256" key="1">
    <source>
        <dbReference type="ARBA" id="ARBA00023015"/>
    </source>
</evidence>
<dbReference type="SMART" id="SM00895">
    <property type="entry name" value="FCD"/>
    <property type="match status" value="1"/>
</dbReference>